<dbReference type="Pfam" id="PF13855">
    <property type="entry name" value="LRR_8"/>
    <property type="match status" value="1"/>
</dbReference>
<feature type="domain" description="LRRCT" evidence="6">
    <location>
        <begin position="262"/>
        <end position="314"/>
    </location>
</feature>
<keyword evidence="1" id="KW-0433">Leucine-rich repeat</keyword>
<dbReference type="EMBL" id="JAWDGP010002760">
    <property type="protein sequence ID" value="KAK3780088.1"/>
    <property type="molecule type" value="Genomic_DNA"/>
</dbReference>
<keyword evidence="5" id="KW-1133">Transmembrane helix</keyword>
<reference evidence="7" key="1">
    <citation type="journal article" date="2023" name="G3 (Bethesda)">
        <title>A reference genome for the long-term kleptoplast-retaining sea slug Elysia crispata morphotype clarki.</title>
        <authorList>
            <person name="Eastman K.E."/>
            <person name="Pendleton A.L."/>
            <person name="Shaikh M.A."/>
            <person name="Suttiyut T."/>
            <person name="Ogas R."/>
            <person name="Tomko P."/>
            <person name="Gavelis G."/>
            <person name="Widhalm J.R."/>
            <person name="Wisecaver J.H."/>
        </authorList>
    </citation>
    <scope>NUCLEOTIDE SEQUENCE</scope>
    <source>
        <strain evidence="7">ECLA1</strain>
    </source>
</reference>
<feature type="transmembrane region" description="Helical" evidence="5">
    <location>
        <begin position="362"/>
        <end position="387"/>
    </location>
</feature>
<dbReference type="PROSITE" id="PS51450">
    <property type="entry name" value="LRR"/>
    <property type="match status" value="1"/>
</dbReference>
<dbReference type="PANTHER" id="PTHR24369:SF210">
    <property type="entry name" value="CHAOPTIN-RELATED"/>
    <property type="match status" value="1"/>
</dbReference>
<keyword evidence="3" id="KW-0677">Repeat</keyword>
<evidence type="ECO:0000313" key="8">
    <source>
        <dbReference type="Proteomes" id="UP001283361"/>
    </source>
</evidence>
<feature type="compositionally biased region" description="Low complexity" evidence="4">
    <location>
        <begin position="52"/>
        <end position="66"/>
    </location>
</feature>
<dbReference type="SMART" id="SM00369">
    <property type="entry name" value="LRR_TYP"/>
    <property type="match status" value="6"/>
</dbReference>
<dbReference type="InterPro" id="IPR032675">
    <property type="entry name" value="LRR_dom_sf"/>
</dbReference>
<feature type="region of interest" description="Disordered" evidence="4">
    <location>
        <begin position="52"/>
        <end position="71"/>
    </location>
</feature>
<evidence type="ECO:0000259" key="6">
    <source>
        <dbReference type="SMART" id="SM00082"/>
    </source>
</evidence>
<dbReference type="InterPro" id="IPR050541">
    <property type="entry name" value="LRR_TM_domain-containing"/>
</dbReference>
<dbReference type="InterPro" id="IPR003591">
    <property type="entry name" value="Leu-rich_rpt_typical-subtyp"/>
</dbReference>
<keyword evidence="5" id="KW-0472">Membrane</keyword>
<name>A0AAE1DSJ6_9GAST</name>
<feature type="region of interest" description="Disordered" evidence="4">
    <location>
        <begin position="322"/>
        <end position="353"/>
    </location>
</feature>
<evidence type="ECO:0000256" key="1">
    <source>
        <dbReference type="ARBA" id="ARBA00022614"/>
    </source>
</evidence>
<dbReference type="PANTHER" id="PTHR24369">
    <property type="entry name" value="ANTIGEN BSP, PUTATIVE-RELATED"/>
    <property type="match status" value="1"/>
</dbReference>
<evidence type="ECO:0000256" key="2">
    <source>
        <dbReference type="ARBA" id="ARBA00022729"/>
    </source>
</evidence>
<evidence type="ECO:0000256" key="5">
    <source>
        <dbReference type="SAM" id="Phobius"/>
    </source>
</evidence>
<proteinExistence type="predicted"/>
<protein>
    <recommendedName>
        <fullName evidence="6">LRRCT domain-containing protein</fullName>
    </recommendedName>
</protein>
<gene>
    <name evidence="7" type="ORF">RRG08_036616</name>
</gene>
<dbReference type="GO" id="GO:0005886">
    <property type="term" value="C:plasma membrane"/>
    <property type="evidence" value="ECO:0007669"/>
    <property type="project" value="TreeGrafter"/>
</dbReference>
<dbReference type="Proteomes" id="UP001283361">
    <property type="component" value="Unassembled WGS sequence"/>
</dbReference>
<keyword evidence="8" id="KW-1185">Reference proteome</keyword>
<dbReference type="AlphaFoldDB" id="A0AAE1DSJ6"/>
<evidence type="ECO:0000256" key="4">
    <source>
        <dbReference type="SAM" id="MobiDB-lite"/>
    </source>
</evidence>
<keyword evidence="5" id="KW-0812">Transmembrane</keyword>
<dbReference type="SUPFAM" id="SSF52058">
    <property type="entry name" value="L domain-like"/>
    <property type="match status" value="1"/>
</dbReference>
<feature type="compositionally biased region" description="Polar residues" evidence="4">
    <location>
        <begin position="323"/>
        <end position="342"/>
    </location>
</feature>
<organism evidence="7 8">
    <name type="scientific">Elysia crispata</name>
    <name type="common">lettuce slug</name>
    <dbReference type="NCBI Taxonomy" id="231223"/>
    <lineage>
        <taxon>Eukaryota</taxon>
        <taxon>Metazoa</taxon>
        <taxon>Spiralia</taxon>
        <taxon>Lophotrochozoa</taxon>
        <taxon>Mollusca</taxon>
        <taxon>Gastropoda</taxon>
        <taxon>Heterobranchia</taxon>
        <taxon>Euthyneura</taxon>
        <taxon>Panpulmonata</taxon>
        <taxon>Sacoglossa</taxon>
        <taxon>Placobranchoidea</taxon>
        <taxon>Plakobranchidae</taxon>
        <taxon>Elysia</taxon>
    </lineage>
</organism>
<sequence length="441" mass="48307">MKTGSFAPPLTTATTITTILSNTPIKTSFSIPQETTITARSPQPSETRALKAASTVPTSSSTAPGSLSVATERKITRPCPLQCRCSENQADCSNLNLNEIPENLNMAEIVDLHGNNIKILNPATLSSLVDVVTLDLSDNSISNISEPVFSNMSQLKHLMVSHNPLNILSPAVFKDLPQLLSLEVDFTRFKPVPGLFNGLTKLRRLNLRGNELKTVDEILGQDGHASLPLLHHLDLSYNLLESLPQDIFQLHPELKSVRLVHNSWRCDQNLLFLRQAMRKSPHMFSLGHKVLCSTPENLKGKKVAQFNEDLLVTPTAMLPAVSKMSSSEPGKQGTATSPSPTTEEGDLPKHPTSVSGRTGVNFTTIIIVSVTGVLILVICLLVLIIVIRNLRKWKRVYKVHKNQKINAIIDYNRMDSSSDCDSLAHITILNSCHTEEGKGGV</sequence>
<dbReference type="Gene3D" id="3.80.10.10">
    <property type="entry name" value="Ribonuclease Inhibitor"/>
    <property type="match status" value="2"/>
</dbReference>
<dbReference type="InterPro" id="IPR001611">
    <property type="entry name" value="Leu-rich_rpt"/>
</dbReference>
<keyword evidence="2" id="KW-0732">Signal</keyword>
<dbReference type="InterPro" id="IPR000483">
    <property type="entry name" value="Cys-rich_flank_reg_C"/>
</dbReference>
<accession>A0AAE1DSJ6</accession>
<dbReference type="SMART" id="SM00082">
    <property type="entry name" value="LRRCT"/>
    <property type="match status" value="1"/>
</dbReference>
<comment type="caution">
    <text evidence="7">The sequence shown here is derived from an EMBL/GenBank/DDBJ whole genome shotgun (WGS) entry which is preliminary data.</text>
</comment>
<evidence type="ECO:0000313" key="7">
    <source>
        <dbReference type="EMBL" id="KAK3780088.1"/>
    </source>
</evidence>
<evidence type="ECO:0000256" key="3">
    <source>
        <dbReference type="ARBA" id="ARBA00022737"/>
    </source>
</evidence>